<evidence type="ECO:0000313" key="1">
    <source>
        <dbReference type="EMBL" id="KAJ3576585.1"/>
    </source>
</evidence>
<accession>A0A9W8TMM3</accession>
<evidence type="ECO:0000313" key="2">
    <source>
        <dbReference type="Proteomes" id="UP001148614"/>
    </source>
</evidence>
<sequence length="196" mass="21670">MDKGFAPLVELAANMGMRNARGGLHYNKTIAAAKSMKLERTSNILTEHRMLCADSEPVADAPAMFSSVEDLVDWVRGDWTGAYLYEGGGDRKDLTGRKTMMLKAFRARDNGADGEGWDADVEGTSGDDMGKWVVKGKAWVSGKIVFRIFHEEGSEEQGWEYTGFASPVRRACGGYWGIRNAERETSGGTFLFYRFG</sequence>
<reference evidence="1" key="1">
    <citation type="submission" date="2022-07" db="EMBL/GenBank/DDBJ databases">
        <title>Genome Sequence of Xylaria arbuscula.</title>
        <authorList>
            <person name="Buettner E."/>
        </authorList>
    </citation>
    <scope>NUCLEOTIDE SEQUENCE</scope>
    <source>
        <strain evidence="1">VT107</strain>
    </source>
</reference>
<dbReference type="AlphaFoldDB" id="A0A9W8TMM3"/>
<name>A0A9W8TMM3_9PEZI</name>
<protein>
    <submittedName>
        <fullName evidence="1">Uncharacterized protein</fullName>
    </submittedName>
</protein>
<organism evidence="1 2">
    <name type="scientific">Xylaria arbuscula</name>
    <dbReference type="NCBI Taxonomy" id="114810"/>
    <lineage>
        <taxon>Eukaryota</taxon>
        <taxon>Fungi</taxon>
        <taxon>Dikarya</taxon>
        <taxon>Ascomycota</taxon>
        <taxon>Pezizomycotina</taxon>
        <taxon>Sordariomycetes</taxon>
        <taxon>Xylariomycetidae</taxon>
        <taxon>Xylariales</taxon>
        <taxon>Xylariaceae</taxon>
        <taxon>Xylaria</taxon>
    </lineage>
</organism>
<keyword evidence="2" id="KW-1185">Reference proteome</keyword>
<gene>
    <name evidence="1" type="ORF">NPX13_g3647</name>
</gene>
<dbReference type="VEuPathDB" id="FungiDB:F4678DRAFT_443414"/>
<dbReference type="EMBL" id="JANPWZ010000467">
    <property type="protein sequence ID" value="KAJ3576585.1"/>
    <property type="molecule type" value="Genomic_DNA"/>
</dbReference>
<proteinExistence type="predicted"/>
<dbReference type="Proteomes" id="UP001148614">
    <property type="component" value="Unassembled WGS sequence"/>
</dbReference>
<comment type="caution">
    <text evidence="1">The sequence shown here is derived from an EMBL/GenBank/DDBJ whole genome shotgun (WGS) entry which is preliminary data.</text>
</comment>